<comment type="similarity">
    <text evidence="2">Belongs to the pantothenate synthetase family.</text>
</comment>
<keyword evidence="8" id="KW-0067">ATP-binding</keyword>
<dbReference type="HAMAP" id="MF_00158">
    <property type="entry name" value="PanC"/>
    <property type="match status" value="1"/>
</dbReference>
<keyword evidence="7" id="KW-0547">Nucleotide-binding</keyword>
<dbReference type="InterPro" id="IPR042176">
    <property type="entry name" value="Pantoate_ligase_C"/>
</dbReference>
<dbReference type="EC" id="6.3.2.1" evidence="3"/>
<evidence type="ECO:0000256" key="11">
    <source>
        <dbReference type="ARBA" id="ARBA00048258"/>
    </source>
</evidence>
<dbReference type="EMBL" id="CH991543">
    <property type="protein sequence ID" value="EDQ92811.1"/>
    <property type="molecule type" value="Genomic_DNA"/>
</dbReference>
<dbReference type="Proteomes" id="UP000001357">
    <property type="component" value="Unassembled WGS sequence"/>
</dbReference>
<reference evidence="12 13" key="1">
    <citation type="journal article" date="2008" name="Nature">
        <title>The genome of the choanoflagellate Monosiga brevicollis and the origin of metazoans.</title>
        <authorList>
            <consortium name="JGI Sequencing"/>
            <person name="King N."/>
            <person name="Westbrook M.J."/>
            <person name="Young S.L."/>
            <person name="Kuo A."/>
            <person name="Abedin M."/>
            <person name="Chapman J."/>
            <person name="Fairclough S."/>
            <person name="Hellsten U."/>
            <person name="Isogai Y."/>
            <person name="Letunic I."/>
            <person name="Marr M."/>
            <person name="Pincus D."/>
            <person name="Putnam N."/>
            <person name="Rokas A."/>
            <person name="Wright K.J."/>
            <person name="Zuzow R."/>
            <person name="Dirks W."/>
            <person name="Good M."/>
            <person name="Goodstein D."/>
            <person name="Lemons D."/>
            <person name="Li W."/>
            <person name="Lyons J.B."/>
            <person name="Morris A."/>
            <person name="Nichols S."/>
            <person name="Richter D.J."/>
            <person name="Salamov A."/>
            <person name="Bork P."/>
            <person name="Lim W.A."/>
            <person name="Manning G."/>
            <person name="Miller W.T."/>
            <person name="McGinnis W."/>
            <person name="Shapiro H."/>
            <person name="Tjian R."/>
            <person name="Grigoriev I.V."/>
            <person name="Rokhsar D."/>
        </authorList>
    </citation>
    <scope>NUCLEOTIDE SEQUENCE [LARGE SCALE GENOMIC DNA]</scope>
    <source>
        <strain evidence="13">MX1 / ATCC 50154</strain>
    </source>
</reference>
<evidence type="ECO:0000256" key="8">
    <source>
        <dbReference type="ARBA" id="ARBA00022840"/>
    </source>
</evidence>
<evidence type="ECO:0000256" key="3">
    <source>
        <dbReference type="ARBA" id="ARBA00012219"/>
    </source>
</evidence>
<name>A9UP50_MONBE</name>
<keyword evidence="13" id="KW-1185">Reference proteome</keyword>
<dbReference type="GeneID" id="5887966"/>
<sequence>MEAPANAAAVACVHGLHPCVANNKNIAANASSRPIILTTKAEVHARTAAARVGFVPTMGALHEGHLDLVRAARRDRDQGRIDAIGVSIFVNPAQFAANEDLDRYPQSLDADVELLAAEGVDFVFAPSAREMYPHGLPLNTKLHISDATTKPEGASRPHFFDGVALVCNKLFNIVQPTIVYFGEKDAQQCATIQGMVEDLDIGYRGQFLEVCTVPTRREADGLAMSSRNRNLTTKARQQAVVIPQALTAGLTRLTAAHRGELPPITVAELEATILQSLAHEPALTVHYVAVTDARLRPFPPTAILDTNVAYSDPIIISCAGTIGNVRLIDNMRFTGGHPGA</sequence>
<dbReference type="GO" id="GO:0015940">
    <property type="term" value="P:pantothenate biosynthetic process"/>
    <property type="evidence" value="ECO:0000318"/>
    <property type="project" value="GO_Central"/>
</dbReference>
<dbReference type="GO" id="GO:0004592">
    <property type="term" value="F:pantoate-beta-alanine ligase activity"/>
    <property type="evidence" value="ECO:0000318"/>
    <property type="project" value="GO_Central"/>
</dbReference>
<dbReference type="Pfam" id="PF02569">
    <property type="entry name" value="Pantoate_ligase"/>
    <property type="match status" value="1"/>
</dbReference>
<evidence type="ECO:0000313" key="13">
    <source>
        <dbReference type="Proteomes" id="UP000001357"/>
    </source>
</evidence>
<dbReference type="SUPFAM" id="SSF52374">
    <property type="entry name" value="Nucleotidylyl transferase"/>
    <property type="match status" value="1"/>
</dbReference>
<gene>
    <name evidence="12" type="ORF">MONBRDRAFT_13974</name>
</gene>
<keyword evidence="5" id="KW-0436">Ligase</keyword>
<evidence type="ECO:0000256" key="1">
    <source>
        <dbReference type="ARBA" id="ARBA00004990"/>
    </source>
</evidence>
<dbReference type="PANTHER" id="PTHR21299">
    <property type="entry name" value="CYTIDYLATE KINASE/PANTOATE-BETA-ALANINE LIGASE"/>
    <property type="match status" value="1"/>
</dbReference>
<dbReference type="STRING" id="81824.A9UP50"/>
<dbReference type="Gene3D" id="3.30.1300.10">
    <property type="entry name" value="Pantoate-beta-alanine ligase, C-terminal domain"/>
    <property type="match status" value="1"/>
</dbReference>
<comment type="catalytic activity">
    <reaction evidence="11">
        <text>(R)-pantoate + beta-alanine + ATP = (R)-pantothenate + AMP + diphosphate + H(+)</text>
        <dbReference type="Rhea" id="RHEA:10912"/>
        <dbReference type="ChEBI" id="CHEBI:15378"/>
        <dbReference type="ChEBI" id="CHEBI:15980"/>
        <dbReference type="ChEBI" id="CHEBI:29032"/>
        <dbReference type="ChEBI" id="CHEBI:30616"/>
        <dbReference type="ChEBI" id="CHEBI:33019"/>
        <dbReference type="ChEBI" id="CHEBI:57966"/>
        <dbReference type="ChEBI" id="CHEBI:456215"/>
        <dbReference type="EC" id="6.3.2.1"/>
    </reaction>
</comment>
<keyword evidence="6" id="KW-0566">Pantothenate biosynthesis</keyword>
<dbReference type="AlphaFoldDB" id="A9UP50"/>
<organism evidence="12 13">
    <name type="scientific">Monosiga brevicollis</name>
    <name type="common">Choanoflagellate</name>
    <dbReference type="NCBI Taxonomy" id="81824"/>
    <lineage>
        <taxon>Eukaryota</taxon>
        <taxon>Choanoflagellata</taxon>
        <taxon>Craspedida</taxon>
        <taxon>Salpingoecidae</taxon>
        <taxon>Monosiga</taxon>
    </lineage>
</organism>
<comment type="pathway">
    <text evidence="1">Cofactor biosynthesis; (R)-pantothenate biosynthesis; (R)-pantothenate from (R)-pantoate and beta-alanine: step 1/1.</text>
</comment>
<dbReference type="eggNOG" id="KOG3042">
    <property type="taxonomic scope" value="Eukaryota"/>
</dbReference>
<dbReference type="FunFam" id="3.40.50.620:FF:000013">
    <property type="entry name" value="Pantothenate synthetase"/>
    <property type="match status" value="1"/>
</dbReference>
<evidence type="ECO:0000256" key="9">
    <source>
        <dbReference type="ARBA" id="ARBA00029902"/>
    </source>
</evidence>
<evidence type="ECO:0000313" key="12">
    <source>
        <dbReference type="EMBL" id="EDQ92811.1"/>
    </source>
</evidence>
<protein>
    <recommendedName>
        <fullName evidence="4">Pantoate--beta-alanine ligase</fullName>
        <ecNumber evidence="3">6.3.2.1</ecNumber>
    </recommendedName>
    <alternativeName>
        <fullName evidence="10">Pantoate-activating enzyme</fullName>
    </alternativeName>
    <alternativeName>
        <fullName evidence="9">Pantothenate synthetase</fullName>
    </alternativeName>
</protein>
<evidence type="ECO:0000256" key="10">
    <source>
        <dbReference type="ARBA" id="ARBA00032806"/>
    </source>
</evidence>
<dbReference type="PANTHER" id="PTHR21299:SF1">
    <property type="entry name" value="PANTOATE--BETA-ALANINE LIGASE"/>
    <property type="match status" value="1"/>
</dbReference>
<dbReference type="UniPathway" id="UPA00028">
    <property type="reaction ID" value="UER00005"/>
</dbReference>
<evidence type="ECO:0000256" key="7">
    <source>
        <dbReference type="ARBA" id="ARBA00022741"/>
    </source>
</evidence>
<dbReference type="KEGG" id="mbr:MONBRDRAFT_13974"/>
<dbReference type="InterPro" id="IPR014729">
    <property type="entry name" value="Rossmann-like_a/b/a_fold"/>
</dbReference>
<dbReference type="NCBIfam" id="TIGR00018">
    <property type="entry name" value="panC"/>
    <property type="match status" value="1"/>
</dbReference>
<proteinExistence type="inferred from homology"/>
<dbReference type="InParanoid" id="A9UP50"/>
<dbReference type="RefSeq" id="XP_001742573.1">
    <property type="nucleotide sequence ID" value="XM_001742521.1"/>
</dbReference>
<accession>A9UP50</accession>
<evidence type="ECO:0000256" key="2">
    <source>
        <dbReference type="ARBA" id="ARBA00009256"/>
    </source>
</evidence>
<dbReference type="GO" id="GO:0005524">
    <property type="term" value="F:ATP binding"/>
    <property type="evidence" value="ECO:0007669"/>
    <property type="project" value="UniProtKB-KW"/>
</dbReference>
<dbReference type="Gene3D" id="3.40.50.620">
    <property type="entry name" value="HUPs"/>
    <property type="match status" value="1"/>
</dbReference>
<evidence type="ECO:0000256" key="5">
    <source>
        <dbReference type="ARBA" id="ARBA00022598"/>
    </source>
</evidence>
<evidence type="ECO:0000256" key="4">
    <source>
        <dbReference type="ARBA" id="ARBA00015647"/>
    </source>
</evidence>
<evidence type="ECO:0000256" key="6">
    <source>
        <dbReference type="ARBA" id="ARBA00022655"/>
    </source>
</evidence>
<dbReference type="OMA" id="CNHKLEP"/>
<dbReference type="InterPro" id="IPR003721">
    <property type="entry name" value="Pantoate_ligase"/>
</dbReference>